<dbReference type="Proteomes" id="UP000335415">
    <property type="component" value="Unassembled WGS sequence"/>
</dbReference>
<evidence type="ECO:0000313" key="2">
    <source>
        <dbReference type="Proteomes" id="UP000335415"/>
    </source>
</evidence>
<accession>A0A5J5FXR2</accession>
<reference evidence="1 2" key="1">
    <citation type="submission" date="2019-09" db="EMBL/GenBank/DDBJ databases">
        <authorList>
            <person name="Li Y."/>
        </authorList>
    </citation>
    <scope>NUCLEOTIDE SEQUENCE [LARGE SCALE GENOMIC DNA]</scope>
    <source>
        <strain evidence="1 2">L3-3HA</strain>
    </source>
</reference>
<dbReference type="SUPFAM" id="SSF54197">
    <property type="entry name" value="HIT-like"/>
    <property type="match status" value="1"/>
</dbReference>
<organism evidence="1 2">
    <name type="scientific">Affinibrenneria salicis</name>
    <dbReference type="NCBI Taxonomy" id="2590031"/>
    <lineage>
        <taxon>Bacteria</taxon>
        <taxon>Pseudomonadati</taxon>
        <taxon>Pseudomonadota</taxon>
        <taxon>Gammaproteobacteria</taxon>
        <taxon>Enterobacterales</taxon>
        <taxon>Pectobacteriaceae</taxon>
        <taxon>Affinibrenneria</taxon>
    </lineage>
</organism>
<protein>
    <recommendedName>
        <fullName evidence="3">HIT family protein</fullName>
    </recommendedName>
</protein>
<dbReference type="AlphaFoldDB" id="A0A5J5FXR2"/>
<evidence type="ECO:0000313" key="1">
    <source>
        <dbReference type="EMBL" id="KAA8998892.1"/>
    </source>
</evidence>
<dbReference type="OrthoDB" id="8592405at2"/>
<dbReference type="Gene3D" id="3.30.428.10">
    <property type="entry name" value="HIT-like"/>
    <property type="match status" value="1"/>
</dbReference>
<keyword evidence="2" id="KW-1185">Reference proteome</keyword>
<evidence type="ECO:0008006" key="3">
    <source>
        <dbReference type="Google" id="ProtNLM"/>
    </source>
</evidence>
<gene>
    <name evidence="1" type="ORF">FJU30_14485</name>
</gene>
<dbReference type="EMBL" id="VYKJ01000007">
    <property type="protein sequence ID" value="KAA8998892.1"/>
    <property type="molecule type" value="Genomic_DNA"/>
</dbReference>
<comment type="caution">
    <text evidence="1">The sequence shown here is derived from an EMBL/GenBank/DDBJ whole genome shotgun (WGS) entry which is preliminary data.</text>
</comment>
<dbReference type="RefSeq" id="WP_150435691.1">
    <property type="nucleotide sequence ID" value="NZ_VYKJ01000007.1"/>
</dbReference>
<name>A0A5J5FXR2_9GAMM</name>
<dbReference type="InterPro" id="IPR036265">
    <property type="entry name" value="HIT-like_sf"/>
</dbReference>
<proteinExistence type="predicted"/>
<sequence>MNQRADDDQPQRPAAQDGDVIFATDYWQVNLRRDARYPGYLMISSRSAATEISQLDAAALSGLGGVMKRVEQLLLQFCRPDKVMFWKLGFSPGFSLHFHAAPVTPELLREIAAHPDYPAEPDGNDVILYLSRIYCERPLSASEMARREQTRAQLTTLAARQAVD</sequence>